<dbReference type="InterPro" id="IPR003646">
    <property type="entry name" value="SH3-like_bac-type"/>
</dbReference>
<feature type="domain" description="Copper amine oxidase-like N-terminal" evidence="2">
    <location>
        <begin position="690"/>
        <end position="795"/>
    </location>
</feature>
<evidence type="ECO:0000259" key="2">
    <source>
        <dbReference type="Pfam" id="PF07833"/>
    </source>
</evidence>
<evidence type="ECO:0000259" key="4">
    <source>
        <dbReference type="Pfam" id="PF08486"/>
    </source>
</evidence>
<feature type="domain" description="Sporulation stage II protein D amidase enhancer LytB N-terminal" evidence="4">
    <location>
        <begin position="129"/>
        <end position="208"/>
    </location>
</feature>
<dbReference type="InterPro" id="IPR013693">
    <property type="entry name" value="SpoIID/LytB_N"/>
</dbReference>
<dbReference type="InterPro" id="IPR013486">
    <property type="entry name" value="SpoIID/LytB"/>
</dbReference>
<dbReference type="SUPFAM" id="SSF55383">
    <property type="entry name" value="Copper amine oxidase, domain N"/>
    <property type="match status" value="1"/>
</dbReference>
<dbReference type="PANTHER" id="PTHR30032:SF4">
    <property type="entry name" value="AMIDASE ENHANCER"/>
    <property type="match status" value="1"/>
</dbReference>
<evidence type="ECO:0000313" key="6">
    <source>
        <dbReference type="Proteomes" id="UP000790580"/>
    </source>
</evidence>
<dbReference type="Gene3D" id="2.30.30.40">
    <property type="entry name" value="SH3 Domains"/>
    <property type="match status" value="1"/>
</dbReference>
<organism evidence="5 6">
    <name type="scientific">Evansella alkalicola</name>
    <dbReference type="NCBI Taxonomy" id="745819"/>
    <lineage>
        <taxon>Bacteria</taxon>
        <taxon>Bacillati</taxon>
        <taxon>Bacillota</taxon>
        <taxon>Bacilli</taxon>
        <taxon>Bacillales</taxon>
        <taxon>Bacillaceae</taxon>
        <taxon>Evansella</taxon>
    </lineage>
</organism>
<dbReference type="RefSeq" id="WP_088075573.1">
    <property type="nucleotide sequence ID" value="NZ_JAHQCR010000013.1"/>
</dbReference>
<feature type="region of interest" description="Disordered" evidence="1">
    <location>
        <begin position="573"/>
        <end position="609"/>
    </location>
</feature>
<dbReference type="InterPro" id="IPR012854">
    <property type="entry name" value="Cu_amine_oxidase-like_N"/>
</dbReference>
<gene>
    <name evidence="5" type="ORF">KS407_01630</name>
</gene>
<keyword evidence="6" id="KW-1185">Reference proteome</keyword>
<sequence length="799" mass="89153">MKQKITSALLAFILIIVSFPFQYDVVHGQAHIQPNVSVRLVNYLGNMNEVTIRFTGNYFLNHNIAIESGKTYRLRNEGNTIVMLDGSNRLHTLNELTFTPRSYEDHLIFINNRPYQGTMRFVREGSFVRPINTLPVEDYLKGVVPSEMPASWNVEALKAQAVAARTYVAMQGAKVIDDTVNFQVYAGYAWHQNSTRAVNETSGQTLMHQGKYISAVYSSSNGGRTESNGNAWGGTNVSYLPVKQDPHDPVNPWNFTVHKNQIDIANLNLLTPENWWSQVKERDTAIANNLKSWLNNNGYPNSDIKIISVPTLRFSDQQTSGGRMRHGDITVQFYVRSLSNNSFVRNADGSIMLHTLQLTNTTSQRMRSMLGTSVVRSLFIDSVRDTGTSFVVNGRGFGHGVGMSQWGAKGMADKGFKVRDILEFYYPGTTLTPFIQYQAQAPAPVVEEERAVLKITDSRVEFDAKNHQVIVRYHLNRDAQVTITVRDAENKLVATLIRDVNRKSGNLSQFWTVTTIPNGTYDITIEAKDSGQTDLATVKHTLTHVEPQQPEVVQPVSQPSTQPVVAQPIVTQPTVTQSTTQPIQQPSVTQPPVTQPATQTVTQPKSTAPAVAKVGTRVTGRVNVNVANIRKSNSTSSQIVGKATRNQNVNILGRRGSFYEVQAGKVRGFIHVDLLTINQRLSANGQTAVVINGRVANVQGNPIVRNNTIYVPMKGVADTLKMNYTWNRSTNRITVRDKRSNIRMTVKSRTATVNGKNKKLTNAPIISNSRVYVSMRTLNETTNARTHWDSKRRIVWVSR</sequence>
<reference evidence="5 6" key="1">
    <citation type="submission" date="2021-06" db="EMBL/GenBank/DDBJ databases">
        <title>Bacillus sp. RD4P76, an endophyte from a halophyte.</title>
        <authorList>
            <person name="Sun J.-Q."/>
        </authorList>
    </citation>
    <scope>NUCLEOTIDE SEQUENCE [LARGE SCALE GENOMIC DNA]</scope>
    <source>
        <strain evidence="5 6">JCM 17098</strain>
    </source>
</reference>
<proteinExistence type="predicted"/>
<dbReference type="PANTHER" id="PTHR30032">
    <property type="entry name" value="N-ACETYLMURAMOYL-L-ALANINE AMIDASE-RELATED"/>
    <property type="match status" value="1"/>
</dbReference>
<dbReference type="Pfam" id="PF08239">
    <property type="entry name" value="SH3_3"/>
    <property type="match status" value="1"/>
</dbReference>
<evidence type="ECO:0000256" key="1">
    <source>
        <dbReference type="SAM" id="MobiDB-lite"/>
    </source>
</evidence>
<dbReference type="NCBIfam" id="TIGR02669">
    <property type="entry name" value="SpoIID_LytB"/>
    <property type="match status" value="1"/>
</dbReference>
<evidence type="ECO:0000259" key="3">
    <source>
        <dbReference type="Pfam" id="PF08239"/>
    </source>
</evidence>
<dbReference type="EMBL" id="JAHQCR010000013">
    <property type="protein sequence ID" value="MBU9720142.1"/>
    <property type="molecule type" value="Genomic_DNA"/>
</dbReference>
<feature type="compositionally biased region" description="Low complexity" evidence="1">
    <location>
        <begin position="573"/>
        <end position="604"/>
    </location>
</feature>
<feature type="domain" description="SH3b" evidence="3">
    <location>
        <begin position="626"/>
        <end position="675"/>
    </location>
</feature>
<protein>
    <submittedName>
        <fullName evidence="5">SpoIID/LytB domain-containing protein</fullName>
    </submittedName>
</protein>
<dbReference type="Pfam" id="PF08486">
    <property type="entry name" value="SpoIID"/>
    <property type="match status" value="1"/>
</dbReference>
<accession>A0ABS6JPF0</accession>
<comment type="caution">
    <text evidence="5">The sequence shown here is derived from an EMBL/GenBank/DDBJ whole genome shotgun (WGS) entry which is preliminary data.</text>
</comment>
<dbReference type="InterPro" id="IPR036582">
    <property type="entry name" value="Mao_N_sf"/>
</dbReference>
<dbReference type="InterPro" id="IPR051922">
    <property type="entry name" value="Bact_Sporulation_Assoc"/>
</dbReference>
<name>A0ABS6JPF0_9BACI</name>
<dbReference type="Pfam" id="PF07833">
    <property type="entry name" value="Cu_amine_oxidN1"/>
    <property type="match status" value="1"/>
</dbReference>
<dbReference type="Gene3D" id="3.30.457.10">
    <property type="entry name" value="Copper amine oxidase-like, N-terminal domain"/>
    <property type="match status" value="1"/>
</dbReference>
<dbReference type="Proteomes" id="UP000790580">
    <property type="component" value="Unassembled WGS sequence"/>
</dbReference>
<dbReference type="Gene3D" id="2.60.40.4070">
    <property type="match status" value="1"/>
</dbReference>
<evidence type="ECO:0000313" key="5">
    <source>
        <dbReference type="EMBL" id="MBU9720142.1"/>
    </source>
</evidence>